<dbReference type="SUPFAM" id="SSF53686">
    <property type="entry name" value="Tryptophan synthase beta subunit-like PLP-dependent enzymes"/>
    <property type="match status" value="1"/>
</dbReference>
<dbReference type="Proteomes" id="UP001165679">
    <property type="component" value="Unassembled WGS sequence"/>
</dbReference>
<dbReference type="InterPro" id="IPR001216">
    <property type="entry name" value="P-phosphate_BS"/>
</dbReference>
<dbReference type="Gene3D" id="3.40.50.1100">
    <property type="match status" value="2"/>
</dbReference>
<dbReference type="EC" id="2.5.1.47" evidence="3"/>
<dbReference type="PANTHER" id="PTHR10314">
    <property type="entry name" value="CYSTATHIONINE BETA-SYNTHASE"/>
    <property type="match status" value="1"/>
</dbReference>
<dbReference type="EMBL" id="JAPDNT010000039">
    <property type="protein sequence ID" value="MCW3477505.1"/>
    <property type="molecule type" value="Genomic_DNA"/>
</dbReference>
<name>A0AA41YW75_9PROT</name>
<proteinExistence type="inferred from homology"/>
<reference evidence="10" key="1">
    <citation type="submission" date="2022-09" db="EMBL/GenBank/DDBJ databases">
        <title>Rhodovastum sp. nov. RN2-1 isolated from soil in Seongnam, South Korea.</title>
        <authorList>
            <person name="Le N.T."/>
        </authorList>
    </citation>
    <scope>NUCLEOTIDE SEQUENCE</scope>
    <source>
        <strain evidence="10">RN2-1</strain>
    </source>
</reference>
<evidence type="ECO:0000313" key="10">
    <source>
        <dbReference type="EMBL" id="MCW3477505.1"/>
    </source>
</evidence>
<evidence type="ECO:0000259" key="9">
    <source>
        <dbReference type="Pfam" id="PF00291"/>
    </source>
</evidence>
<reference evidence="10" key="2">
    <citation type="submission" date="2022-10" db="EMBL/GenBank/DDBJ databases">
        <authorList>
            <person name="Trinh H.N."/>
        </authorList>
    </citation>
    <scope>NUCLEOTIDE SEQUENCE</scope>
    <source>
        <strain evidence="10">RN2-1</strain>
    </source>
</reference>
<gene>
    <name evidence="10" type="ORF">OL599_23345</name>
</gene>
<keyword evidence="5" id="KW-0808">Transferase</keyword>
<evidence type="ECO:0000256" key="6">
    <source>
        <dbReference type="ARBA" id="ARBA00022898"/>
    </source>
</evidence>
<dbReference type="AlphaFoldDB" id="A0AA41YW75"/>
<evidence type="ECO:0000256" key="3">
    <source>
        <dbReference type="ARBA" id="ARBA00012681"/>
    </source>
</evidence>
<protein>
    <recommendedName>
        <fullName evidence="3">cysteine synthase</fullName>
        <ecNumber evidence="3">2.5.1.47</ecNumber>
    </recommendedName>
</protein>
<comment type="similarity">
    <text evidence="2">Belongs to the cysteine synthase/cystathionine beta-synthase family.</text>
</comment>
<organism evidence="10 11">
    <name type="scientific">Limobrevibacterium gyesilva</name>
    <dbReference type="NCBI Taxonomy" id="2991712"/>
    <lineage>
        <taxon>Bacteria</taxon>
        <taxon>Pseudomonadati</taxon>
        <taxon>Pseudomonadota</taxon>
        <taxon>Alphaproteobacteria</taxon>
        <taxon>Acetobacterales</taxon>
        <taxon>Acetobacteraceae</taxon>
        <taxon>Limobrevibacterium</taxon>
    </lineage>
</organism>
<feature type="domain" description="Tryptophan synthase beta chain-like PALP" evidence="9">
    <location>
        <begin position="9"/>
        <end position="298"/>
    </location>
</feature>
<evidence type="ECO:0000256" key="4">
    <source>
        <dbReference type="ARBA" id="ARBA00022605"/>
    </source>
</evidence>
<evidence type="ECO:0000313" key="11">
    <source>
        <dbReference type="Proteomes" id="UP001165679"/>
    </source>
</evidence>
<evidence type="ECO:0000256" key="7">
    <source>
        <dbReference type="ARBA" id="ARBA00023192"/>
    </source>
</evidence>
<dbReference type="FunFam" id="3.40.50.1100:FF:000006">
    <property type="entry name" value="Cysteine synthase"/>
    <property type="match status" value="1"/>
</dbReference>
<keyword evidence="6" id="KW-0663">Pyridoxal phosphate</keyword>
<keyword evidence="7" id="KW-0198">Cysteine biosynthesis</keyword>
<evidence type="ECO:0000256" key="5">
    <source>
        <dbReference type="ARBA" id="ARBA00022679"/>
    </source>
</evidence>
<dbReference type="GO" id="GO:0004124">
    <property type="term" value="F:cysteine synthase activity"/>
    <property type="evidence" value="ECO:0007669"/>
    <property type="project" value="UniProtKB-EC"/>
</dbReference>
<evidence type="ECO:0000256" key="1">
    <source>
        <dbReference type="ARBA" id="ARBA00001933"/>
    </source>
</evidence>
<comment type="caution">
    <text evidence="10">The sequence shown here is derived from an EMBL/GenBank/DDBJ whole genome shotgun (WGS) entry which is preliminary data.</text>
</comment>
<dbReference type="GO" id="GO:0006535">
    <property type="term" value="P:cysteine biosynthetic process from serine"/>
    <property type="evidence" value="ECO:0007669"/>
    <property type="project" value="InterPro"/>
</dbReference>
<keyword evidence="4" id="KW-0028">Amino-acid biosynthesis</keyword>
<keyword evidence="11" id="KW-1185">Reference proteome</keyword>
<dbReference type="InterPro" id="IPR050214">
    <property type="entry name" value="Cys_Synth/Cystath_Beta-Synth"/>
</dbReference>
<accession>A0AA41YW75</accession>
<dbReference type="InterPro" id="IPR036052">
    <property type="entry name" value="TrpB-like_PALP_sf"/>
</dbReference>
<evidence type="ECO:0000256" key="8">
    <source>
        <dbReference type="ARBA" id="ARBA00047931"/>
    </source>
</evidence>
<dbReference type="Pfam" id="PF00291">
    <property type="entry name" value="PALP"/>
    <property type="match status" value="1"/>
</dbReference>
<dbReference type="RefSeq" id="WP_264716454.1">
    <property type="nucleotide sequence ID" value="NZ_JAPDNT010000039.1"/>
</dbReference>
<comment type="cofactor">
    <cofactor evidence="1">
        <name>pyridoxal 5'-phosphate</name>
        <dbReference type="ChEBI" id="CHEBI:597326"/>
    </cofactor>
</comment>
<dbReference type="InterPro" id="IPR001926">
    <property type="entry name" value="TrpB-like_PALP"/>
</dbReference>
<dbReference type="PROSITE" id="PS00901">
    <property type="entry name" value="CYS_SYNTHASE"/>
    <property type="match status" value="1"/>
</dbReference>
<sequence>MNKLRHDILQCIGNTSLVALRNVVPANGARILLKLESENPTGSMKDRMALAMIEAAEADGRLAAGGSVVEYTGGSTGVSLSLVCAVKGYPLHIVTSDAFAREKLDHMRVLGARLQIVRSDSGRMTAKLTRDMIEAARVIAAETGAFWTDQMNNRDQMAAYRKLAEEIWSQTGGRIDGFVQSVGTAASLRGTGETLRNRNEQIRIVAVEPAESPVLSGGKPGAHKIDGIGAGFVVPLWQDGVADRIEQVSTEEAVAMSMRLAREEGLFAGTSTGSNVVAALRLADRLGPDATVVTVMCDTGMKYLSARSAA</sequence>
<comment type="catalytic activity">
    <reaction evidence="8">
        <text>O-acetyl-L-serine + hydrogen sulfide = L-cysteine + acetate</text>
        <dbReference type="Rhea" id="RHEA:14829"/>
        <dbReference type="ChEBI" id="CHEBI:29919"/>
        <dbReference type="ChEBI" id="CHEBI:30089"/>
        <dbReference type="ChEBI" id="CHEBI:35235"/>
        <dbReference type="ChEBI" id="CHEBI:58340"/>
        <dbReference type="EC" id="2.5.1.47"/>
    </reaction>
</comment>
<dbReference type="CDD" id="cd01561">
    <property type="entry name" value="CBS_like"/>
    <property type="match status" value="1"/>
</dbReference>
<evidence type="ECO:0000256" key="2">
    <source>
        <dbReference type="ARBA" id="ARBA00007103"/>
    </source>
</evidence>